<gene>
    <name evidence="1" type="ORF">SCALOS_LOCUS3497</name>
</gene>
<organism evidence="1 2">
    <name type="scientific">Scutellospora calospora</name>
    <dbReference type="NCBI Taxonomy" id="85575"/>
    <lineage>
        <taxon>Eukaryota</taxon>
        <taxon>Fungi</taxon>
        <taxon>Fungi incertae sedis</taxon>
        <taxon>Mucoromycota</taxon>
        <taxon>Glomeromycotina</taxon>
        <taxon>Glomeromycetes</taxon>
        <taxon>Diversisporales</taxon>
        <taxon>Gigasporaceae</taxon>
        <taxon>Scutellospora</taxon>
    </lineage>
</organism>
<sequence length="459" mass="52482">MEKPSKWVHEYFDRRSSEWAITEFLEECDANLLFNEKIGRYLTSLESIISNDDGTKNINKKLGSRPDRQIARDWLSQKAQKSKETAGTTVNLHHTTFTDSTLGIGTVNGGTFNAGPSSNMSRNKAVRQLRAEKINEFFSFSRDITHENNNLDYEDEISVPSSPSKEQETYHHNYIEDPEYFDKLVDRVDLNYIGGEDDLASPRPKSEISAVNSWDSFETDGIDLVKVFGSLRNSLPKKNPEVHPPYWGILDLTGQHNPTKNKLIKIWSELLNDFRLDVAWKMTELDRSEIELFDNIEVMIVYVHLTMAFDLVTRSEQQLIASRERRRENQDPNNERARVGQKTDIIIELPTGPALEGFICEVSGGLPVGCPKKIWTDKLKLMIGMRDMINRVMKTFPSLPPTNYMKVIVFGCQVIVYTPWMLEPQEYIVSGIIDKVSLPASANELPAYEAVHTMLRTLE</sequence>
<evidence type="ECO:0000313" key="1">
    <source>
        <dbReference type="EMBL" id="CAG8507088.1"/>
    </source>
</evidence>
<feature type="non-terminal residue" evidence="1">
    <location>
        <position position="459"/>
    </location>
</feature>
<accession>A0ACA9L4I7</accession>
<dbReference type="EMBL" id="CAJVPM010003902">
    <property type="protein sequence ID" value="CAG8507088.1"/>
    <property type="molecule type" value="Genomic_DNA"/>
</dbReference>
<proteinExistence type="predicted"/>
<reference evidence="1" key="1">
    <citation type="submission" date="2021-06" db="EMBL/GenBank/DDBJ databases">
        <authorList>
            <person name="Kallberg Y."/>
            <person name="Tangrot J."/>
            <person name="Rosling A."/>
        </authorList>
    </citation>
    <scope>NUCLEOTIDE SEQUENCE</scope>
    <source>
        <strain evidence="1">AU212A</strain>
    </source>
</reference>
<dbReference type="Proteomes" id="UP000789860">
    <property type="component" value="Unassembled WGS sequence"/>
</dbReference>
<protein>
    <submittedName>
        <fullName evidence="1">1708_t:CDS:1</fullName>
    </submittedName>
</protein>
<name>A0ACA9L4I7_9GLOM</name>
<comment type="caution">
    <text evidence="1">The sequence shown here is derived from an EMBL/GenBank/DDBJ whole genome shotgun (WGS) entry which is preliminary data.</text>
</comment>
<keyword evidence="2" id="KW-1185">Reference proteome</keyword>
<evidence type="ECO:0000313" key="2">
    <source>
        <dbReference type="Proteomes" id="UP000789860"/>
    </source>
</evidence>